<dbReference type="EMBL" id="JAKLTR010000010">
    <property type="protein sequence ID" value="MCG2615763.1"/>
    <property type="molecule type" value="Genomic_DNA"/>
</dbReference>
<evidence type="ECO:0000313" key="2">
    <source>
        <dbReference type="Proteomes" id="UP001165367"/>
    </source>
</evidence>
<keyword evidence="2" id="KW-1185">Reference proteome</keyword>
<accession>A0ABS9KU01</accession>
<comment type="caution">
    <text evidence="1">The sequence shown here is derived from an EMBL/GenBank/DDBJ whole genome shotgun (WGS) entry which is preliminary data.</text>
</comment>
<evidence type="ECO:0008006" key="3">
    <source>
        <dbReference type="Google" id="ProtNLM"/>
    </source>
</evidence>
<sequence>METRKVDKDIVVFYVNAASFPDGVLAAHQQLHSMVPFSRERKYFGVSRPDDGIIRYKAAAEELTPNEGASLGCETLVLRKGDYYSITIVNFMKNVSAIGEAFQQILELEDIDQEGYCVEWYYNDNDVHCMVRKAD</sequence>
<organism evidence="1 2">
    <name type="scientific">Terrimonas ginsenosidimutans</name>
    <dbReference type="NCBI Taxonomy" id="2908004"/>
    <lineage>
        <taxon>Bacteria</taxon>
        <taxon>Pseudomonadati</taxon>
        <taxon>Bacteroidota</taxon>
        <taxon>Chitinophagia</taxon>
        <taxon>Chitinophagales</taxon>
        <taxon>Chitinophagaceae</taxon>
        <taxon>Terrimonas</taxon>
    </lineage>
</organism>
<protein>
    <recommendedName>
        <fullName evidence="3">Transcriptional regulator</fullName>
    </recommendedName>
</protein>
<reference evidence="1" key="1">
    <citation type="submission" date="2022-01" db="EMBL/GenBank/DDBJ databases">
        <authorList>
            <person name="Jo J.-H."/>
            <person name="Im W.-T."/>
        </authorList>
    </citation>
    <scope>NUCLEOTIDE SEQUENCE</scope>
    <source>
        <strain evidence="1">NA20</strain>
    </source>
</reference>
<name>A0ABS9KU01_9BACT</name>
<gene>
    <name evidence="1" type="ORF">LZZ85_15795</name>
</gene>
<evidence type="ECO:0000313" key="1">
    <source>
        <dbReference type="EMBL" id="MCG2615763.1"/>
    </source>
</evidence>
<dbReference type="Proteomes" id="UP001165367">
    <property type="component" value="Unassembled WGS sequence"/>
</dbReference>
<dbReference type="RefSeq" id="WP_237873890.1">
    <property type="nucleotide sequence ID" value="NZ_JAKLTR010000010.1"/>
</dbReference>
<proteinExistence type="predicted"/>